<evidence type="ECO:0000313" key="1">
    <source>
        <dbReference type="EMBL" id="PZR52908.1"/>
    </source>
</evidence>
<protein>
    <submittedName>
        <fullName evidence="1">Uncharacterized protein</fullName>
    </submittedName>
</protein>
<dbReference type="Proteomes" id="UP000248783">
    <property type="component" value="Unassembled WGS sequence"/>
</dbReference>
<dbReference type="EMBL" id="QKWH01000006">
    <property type="protein sequence ID" value="PZR52908.1"/>
    <property type="molecule type" value="Genomic_DNA"/>
</dbReference>
<evidence type="ECO:0000313" key="2">
    <source>
        <dbReference type="Proteomes" id="UP000248783"/>
    </source>
</evidence>
<proteinExistence type="predicted"/>
<organism evidence="1 2">
    <name type="scientific">Xylanimonas oleitrophica</name>
    <dbReference type="NCBI Taxonomy" id="2607479"/>
    <lineage>
        <taxon>Bacteria</taxon>
        <taxon>Bacillati</taxon>
        <taxon>Actinomycetota</taxon>
        <taxon>Actinomycetes</taxon>
        <taxon>Micrococcales</taxon>
        <taxon>Promicromonosporaceae</taxon>
        <taxon>Xylanimonas</taxon>
    </lineage>
</organism>
<accession>A0A2W5XSN8</accession>
<dbReference type="RefSeq" id="WP_111251041.1">
    <property type="nucleotide sequence ID" value="NZ_QKWH01000006.1"/>
</dbReference>
<gene>
    <name evidence="1" type="ORF">DNL40_09630</name>
</gene>
<name>A0A2W5XSN8_9MICO</name>
<keyword evidence="2" id="KW-1185">Reference proteome</keyword>
<sequence>MTALLLVLWAVIAFTPARPPDTTVRAVAAAVAGDDGGEVRYEGRIERDDHAHGEAFGHVTIVRPERSDLIVRLPSATPTTQVVRVQHAVPAGWTVHDLLDLRFAVPSDWVVGPARVHGGDDVLARNPAAVAGPAADAARVRVQVWPGRQAEQRLAGAEHRPFEMPGAATASLAWAEADTPRGRVLSARMMAERTEGGAVYVVWIDVPAQPAPDGTLRGHRMLNQVLGSLHLR</sequence>
<dbReference type="AlphaFoldDB" id="A0A2W5XSN8"/>
<comment type="caution">
    <text evidence="1">The sequence shown here is derived from an EMBL/GenBank/DDBJ whole genome shotgun (WGS) entry which is preliminary data.</text>
</comment>
<reference evidence="1 2" key="1">
    <citation type="submission" date="2018-06" db="EMBL/GenBank/DDBJ databases">
        <title>Whole genome sequencing of a novel hydrocarbon degrading bacterial strain, PW21 isolated from oil contaminated produced water sample.</title>
        <authorList>
            <person name="Nagkirti P."/>
            <person name="Shaikh A."/>
            <person name="Gowdaman V."/>
            <person name="Engineer A.E."/>
            <person name="Dagar S."/>
            <person name="Dhakephalkar P.K."/>
        </authorList>
    </citation>
    <scope>NUCLEOTIDE SEQUENCE [LARGE SCALE GENOMIC DNA]</scope>
    <source>
        <strain evidence="1 2">PW21</strain>
    </source>
</reference>